<dbReference type="SUPFAM" id="SSF55469">
    <property type="entry name" value="FMN-dependent nitroreductase-like"/>
    <property type="match status" value="1"/>
</dbReference>
<evidence type="ECO:0000256" key="2">
    <source>
        <dbReference type="ARBA" id="ARBA00023002"/>
    </source>
</evidence>
<evidence type="ECO:0000313" key="4">
    <source>
        <dbReference type="EMBL" id="RTR27612.1"/>
    </source>
</evidence>
<sequence length="205" mass="23052">MSNLESIVQQRKAVRVYDPNFTIPKEEIANLLSLASRAPSANNLQPWRVIVIQNKELQKELRAIGNNQAQIEESSAVIAILGDIEAHKNVERIFNQNVEEGYVSQEIANLSIERTLSYYPTMPLETRKQSSAYDAGAFAMQFMLLAKERGYDTVTMGGFDKVKFAKRFELPENVFPITLIALGKALAPAFGTSRLPIESFTTFYE</sequence>
<protein>
    <submittedName>
        <fullName evidence="4">Nitroreductase family protein</fullName>
    </submittedName>
</protein>
<dbReference type="Pfam" id="PF00881">
    <property type="entry name" value="Nitroreductase"/>
    <property type="match status" value="1"/>
</dbReference>
<comment type="similarity">
    <text evidence="1">Belongs to the nitroreductase family.</text>
</comment>
<evidence type="ECO:0000313" key="5">
    <source>
        <dbReference type="Proteomes" id="UP000271374"/>
    </source>
</evidence>
<proteinExistence type="inferred from homology"/>
<dbReference type="OrthoDB" id="9782629at2"/>
<evidence type="ECO:0000256" key="1">
    <source>
        <dbReference type="ARBA" id="ARBA00007118"/>
    </source>
</evidence>
<dbReference type="EMBL" id="RXNT01000018">
    <property type="protein sequence ID" value="RTR27612.1"/>
    <property type="molecule type" value="Genomic_DNA"/>
</dbReference>
<dbReference type="InterPro" id="IPR029479">
    <property type="entry name" value="Nitroreductase"/>
</dbReference>
<organism evidence="4 5">
    <name type="scientific">Bacillus yapensis</name>
    <dbReference type="NCBI Taxonomy" id="2492960"/>
    <lineage>
        <taxon>Bacteria</taxon>
        <taxon>Bacillati</taxon>
        <taxon>Bacillota</taxon>
        <taxon>Bacilli</taxon>
        <taxon>Bacillales</taxon>
        <taxon>Bacillaceae</taxon>
        <taxon>Bacillus</taxon>
    </lineage>
</organism>
<dbReference type="Gene3D" id="3.40.109.10">
    <property type="entry name" value="NADH Oxidase"/>
    <property type="match status" value="1"/>
</dbReference>
<dbReference type="PANTHER" id="PTHR43673">
    <property type="entry name" value="NAD(P)H NITROREDUCTASE YDGI-RELATED"/>
    <property type="match status" value="1"/>
</dbReference>
<comment type="caution">
    <text evidence="4">The sequence shown here is derived from an EMBL/GenBank/DDBJ whole genome shotgun (WGS) entry which is preliminary data.</text>
</comment>
<dbReference type="AlphaFoldDB" id="A0A3S0I536"/>
<feature type="domain" description="Nitroreductase" evidence="3">
    <location>
        <begin position="9"/>
        <end position="184"/>
    </location>
</feature>
<gene>
    <name evidence="4" type="ORF">EKG37_19030</name>
</gene>
<dbReference type="GO" id="GO:0016491">
    <property type="term" value="F:oxidoreductase activity"/>
    <property type="evidence" value="ECO:0007669"/>
    <property type="project" value="UniProtKB-KW"/>
</dbReference>
<evidence type="ECO:0000259" key="3">
    <source>
        <dbReference type="Pfam" id="PF00881"/>
    </source>
</evidence>
<reference evidence="4 5" key="1">
    <citation type="submission" date="2018-12" db="EMBL/GenBank/DDBJ databases">
        <title>Bacillus yapensis draft genome sequence.</title>
        <authorList>
            <person name="Yu L."/>
            <person name="Xu X."/>
            <person name="Tang X."/>
        </authorList>
    </citation>
    <scope>NUCLEOTIDE SEQUENCE [LARGE SCALE GENOMIC DNA]</scope>
    <source>
        <strain evidence="4 5">XXST-01</strain>
    </source>
</reference>
<accession>A0A3S0I536</accession>
<keyword evidence="5" id="KW-1185">Reference proteome</keyword>
<dbReference type="InterPro" id="IPR000415">
    <property type="entry name" value="Nitroreductase-like"/>
</dbReference>
<name>A0A3S0I536_9BACI</name>
<dbReference type="CDD" id="cd02137">
    <property type="entry name" value="MhqN-like"/>
    <property type="match status" value="1"/>
</dbReference>
<dbReference type="PANTHER" id="PTHR43673:SF3">
    <property type="entry name" value="NAD(P)H NITROREDUCTASE YODC-RELATED"/>
    <property type="match status" value="1"/>
</dbReference>
<dbReference type="RefSeq" id="WP_126410358.1">
    <property type="nucleotide sequence ID" value="NZ_RXNT01000018.1"/>
</dbReference>
<dbReference type="Proteomes" id="UP000271374">
    <property type="component" value="Unassembled WGS sequence"/>
</dbReference>
<keyword evidence="2" id="KW-0560">Oxidoreductase</keyword>